<evidence type="ECO:0000313" key="6">
    <source>
        <dbReference type="EMBL" id="SEI44091.1"/>
    </source>
</evidence>
<dbReference type="SUPFAM" id="SSF53850">
    <property type="entry name" value="Periplasmic binding protein-like II"/>
    <property type="match status" value="1"/>
</dbReference>
<gene>
    <name evidence="6" type="ORF">SAMN05444007_101194</name>
</gene>
<proteinExistence type="inferred from homology"/>
<evidence type="ECO:0000256" key="2">
    <source>
        <dbReference type="ARBA" id="ARBA00023015"/>
    </source>
</evidence>
<keyword evidence="4" id="KW-0804">Transcription</keyword>
<dbReference type="Proteomes" id="UP000199379">
    <property type="component" value="Unassembled WGS sequence"/>
</dbReference>
<evidence type="ECO:0000313" key="7">
    <source>
        <dbReference type="Proteomes" id="UP000199379"/>
    </source>
</evidence>
<dbReference type="OrthoDB" id="9796526at2"/>
<dbReference type="GO" id="GO:0006351">
    <property type="term" value="P:DNA-templated transcription"/>
    <property type="evidence" value="ECO:0007669"/>
    <property type="project" value="TreeGrafter"/>
</dbReference>
<organism evidence="6 7">
    <name type="scientific">Cribrihabitans marinus</name>
    <dbReference type="NCBI Taxonomy" id="1227549"/>
    <lineage>
        <taxon>Bacteria</taxon>
        <taxon>Pseudomonadati</taxon>
        <taxon>Pseudomonadota</taxon>
        <taxon>Alphaproteobacteria</taxon>
        <taxon>Rhodobacterales</taxon>
        <taxon>Paracoccaceae</taxon>
        <taxon>Cribrihabitans</taxon>
    </lineage>
</organism>
<dbReference type="RefSeq" id="WP_092361642.1">
    <property type="nucleotide sequence ID" value="NZ_BMGV01000001.1"/>
</dbReference>
<keyword evidence="3" id="KW-0238">DNA-binding</keyword>
<dbReference type="PANTHER" id="PTHR30537">
    <property type="entry name" value="HTH-TYPE TRANSCRIPTIONAL REGULATOR"/>
    <property type="match status" value="1"/>
</dbReference>
<dbReference type="AlphaFoldDB" id="A0A1H6QK10"/>
<name>A0A1H6QK10_9RHOB</name>
<evidence type="ECO:0000259" key="5">
    <source>
        <dbReference type="PROSITE" id="PS50931"/>
    </source>
</evidence>
<dbReference type="GO" id="GO:0003700">
    <property type="term" value="F:DNA-binding transcription factor activity"/>
    <property type="evidence" value="ECO:0007669"/>
    <property type="project" value="InterPro"/>
</dbReference>
<evidence type="ECO:0000256" key="1">
    <source>
        <dbReference type="ARBA" id="ARBA00009437"/>
    </source>
</evidence>
<dbReference type="EMBL" id="FNYD01000001">
    <property type="protein sequence ID" value="SEI44091.1"/>
    <property type="molecule type" value="Genomic_DNA"/>
</dbReference>
<dbReference type="GO" id="GO:0043565">
    <property type="term" value="F:sequence-specific DNA binding"/>
    <property type="evidence" value="ECO:0007669"/>
    <property type="project" value="TreeGrafter"/>
</dbReference>
<sequence length="282" mass="30208">MKRNLSLDDMVLFLAVADCGGLSAAARATGVSAPTLSRRMVELERQTGIRLFARGARGYTLTAAGRSLLEEAGDLRHLADRLGAFAGSGRRARVRVTAGHWTAQFLARHLNLIWSAEDTWVPEFVPTTVAMDIARREADIGIRNRRPEQSWLAGRRTGAVRYAPFAAAPGIEGWIAAPAEDAGSPSQRWIHDGHADRIVTTASDPRLALDLALAGVGQIVLPLFAASGQDGLVRTGPVIEALTHEEWLVCHHDARHDPPVRSALDAIAELLGDGGLRASGTS</sequence>
<protein>
    <submittedName>
        <fullName evidence="6">Transcriptional regulator, LysR family</fullName>
    </submittedName>
</protein>
<dbReference type="SUPFAM" id="SSF46785">
    <property type="entry name" value="Winged helix' DNA-binding domain"/>
    <property type="match status" value="1"/>
</dbReference>
<evidence type="ECO:0000256" key="4">
    <source>
        <dbReference type="ARBA" id="ARBA00023163"/>
    </source>
</evidence>
<dbReference type="PANTHER" id="PTHR30537:SF3">
    <property type="entry name" value="TRANSCRIPTIONAL REGULATORY PROTEIN"/>
    <property type="match status" value="1"/>
</dbReference>
<keyword evidence="7" id="KW-1185">Reference proteome</keyword>
<dbReference type="InterPro" id="IPR036390">
    <property type="entry name" value="WH_DNA-bd_sf"/>
</dbReference>
<dbReference type="Gene3D" id="1.10.10.10">
    <property type="entry name" value="Winged helix-like DNA-binding domain superfamily/Winged helix DNA-binding domain"/>
    <property type="match status" value="1"/>
</dbReference>
<dbReference type="PROSITE" id="PS50931">
    <property type="entry name" value="HTH_LYSR"/>
    <property type="match status" value="1"/>
</dbReference>
<dbReference type="InterPro" id="IPR005119">
    <property type="entry name" value="LysR_subst-bd"/>
</dbReference>
<dbReference type="Pfam" id="PF00126">
    <property type="entry name" value="HTH_1"/>
    <property type="match status" value="1"/>
</dbReference>
<comment type="similarity">
    <text evidence="1">Belongs to the LysR transcriptional regulatory family.</text>
</comment>
<reference evidence="6 7" key="1">
    <citation type="submission" date="2016-10" db="EMBL/GenBank/DDBJ databases">
        <authorList>
            <person name="de Groot N.N."/>
        </authorList>
    </citation>
    <scope>NUCLEOTIDE SEQUENCE [LARGE SCALE GENOMIC DNA]</scope>
    <source>
        <strain evidence="6 7">DSM 29340</strain>
    </source>
</reference>
<dbReference type="STRING" id="1227549.SAMN05444007_101194"/>
<dbReference type="Pfam" id="PF03466">
    <property type="entry name" value="LysR_substrate"/>
    <property type="match status" value="1"/>
</dbReference>
<accession>A0A1H6QK10</accession>
<dbReference type="InterPro" id="IPR036388">
    <property type="entry name" value="WH-like_DNA-bd_sf"/>
</dbReference>
<dbReference type="InterPro" id="IPR058163">
    <property type="entry name" value="LysR-type_TF_proteobact-type"/>
</dbReference>
<evidence type="ECO:0000256" key="3">
    <source>
        <dbReference type="ARBA" id="ARBA00023125"/>
    </source>
</evidence>
<feature type="domain" description="HTH lysR-type" evidence="5">
    <location>
        <begin position="5"/>
        <end position="62"/>
    </location>
</feature>
<dbReference type="Gene3D" id="3.40.190.290">
    <property type="match status" value="1"/>
</dbReference>
<keyword evidence="2" id="KW-0805">Transcription regulation</keyword>
<dbReference type="InterPro" id="IPR000847">
    <property type="entry name" value="LysR_HTH_N"/>
</dbReference>